<name>A0ABU1AQ35_9BACT</name>
<gene>
    <name evidence="1" type="ORF">QEH52_01800</name>
</gene>
<organism evidence="1 2">
    <name type="scientific">Thalassobacterium maritimum</name>
    <dbReference type="NCBI Taxonomy" id="3041265"/>
    <lineage>
        <taxon>Bacteria</taxon>
        <taxon>Pseudomonadati</taxon>
        <taxon>Verrucomicrobiota</taxon>
        <taxon>Opitutia</taxon>
        <taxon>Puniceicoccales</taxon>
        <taxon>Coraliomargaritaceae</taxon>
        <taxon>Thalassobacterium</taxon>
    </lineage>
</organism>
<dbReference type="RefSeq" id="WP_308948240.1">
    <property type="nucleotide sequence ID" value="NZ_JARXHW010000002.1"/>
</dbReference>
<comment type="caution">
    <text evidence="1">The sequence shown here is derived from an EMBL/GenBank/DDBJ whole genome shotgun (WGS) entry which is preliminary data.</text>
</comment>
<dbReference type="EMBL" id="JARXHW010000002">
    <property type="protein sequence ID" value="MDQ8206226.1"/>
    <property type="molecule type" value="Genomic_DNA"/>
</dbReference>
<evidence type="ECO:0000313" key="1">
    <source>
        <dbReference type="EMBL" id="MDQ8206226.1"/>
    </source>
</evidence>
<keyword evidence="2" id="KW-1185">Reference proteome</keyword>
<proteinExistence type="predicted"/>
<dbReference type="Proteomes" id="UP001225316">
    <property type="component" value="Unassembled WGS sequence"/>
</dbReference>
<accession>A0ABU1AQ35</accession>
<reference evidence="1 2" key="1">
    <citation type="submission" date="2023-04" db="EMBL/GenBank/DDBJ databases">
        <title>A novel bacteria isolated from coastal sediment.</title>
        <authorList>
            <person name="Liu X.-J."/>
            <person name="Du Z.-J."/>
        </authorList>
    </citation>
    <scope>NUCLEOTIDE SEQUENCE [LARGE SCALE GENOMIC DNA]</scope>
    <source>
        <strain evidence="1 2">SDUM461003</strain>
    </source>
</reference>
<evidence type="ECO:0000313" key="2">
    <source>
        <dbReference type="Proteomes" id="UP001225316"/>
    </source>
</evidence>
<protein>
    <submittedName>
        <fullName evidence="1">Uncharacterized protein</fullName>
    </submittedName>
</protein>
<sequence length="230" mass="24717">MVRYGSINAGVAILQPGASWSIEDTGVTRRYESYRCNSGDLFSLMPSRGTAHPIYPGLTVKRAQPQDLELGLCEYALEYSGVSGIDPISSASPELPEPVYSLSRSQGTEPITTHPNWDDIVDAAGAANVKYDDNGIFLGFGKDSDDASLVGVTDYISFGAVFTKRYVSYGRPDLSGVGSIDTPPPQAPTVGSGFNWLKVDASYEQEGYVYSVNEAWMLSARGGWNAAIYG</sequence>